<keyword evidence="6 7" id="KW-0472">Membrane</keyword>
<dbReference type="Pfam" id="PF03169">
    <property type="entry name" value="OPT"/>
    <property type="match status" value="1"/>
</dbReference>
<evidence type="ECO:0000313" key="9">
    <source>
        <dbReference type="Proteomes" id="UP001341840"/>
    </source>
</evidence>
<keyword evidence="9" id="KW-1185">Reference proteome</keyword>
<gene>
    <name evidence="8" type="primary">YSL7_3</name>
    <name evidence="8" type="ORF">PIB30_115952</name>
</gene>
<evidence type="ECO:0000256" key="1">
    <source>
        <dbReference type="ARBA" id="ARBA00004141"/>
    </source>
</evidence>
<protein>
    <submittedName>
        <fullName evidence="8">Metal-nicotianamine transporter ysl7</fullName>
    </submittedName>
</protein>
<reference evidence="8 9" key="1">
    <citation type="journal article" date="2023" name="Plants (Basel)">
        <title>Bridging the Gap: Combining Genomics and Transcriptomics Approaches to Understand Stylosanthes scabra, an Orphan Legume from the Brazilian Caatinga.</title>
        <authorList>
            <person name="Ferreira-Neto J.R.C."/>
            <person name="da Silva M.D."/>
            <person name="Binneck E."/>
            <person name="de Melo N.F."/>
            <person name="da Silva R.H."/>
            <person name="de Melo A.L.T.M."/>
            <person name="Pandolfi V."/>
            <person name="Bustamante F.O."/>
            <person name="Brasileiro-Vidal A.C."/>
            <person name="Benko-Iseppon A.M."/>
        </authorList>
    </citation>
    <scope>NUCLEOTIDE SEQUENCE [LARGE SCALE GENOMIC DNA]</scope>
    <source>
        <tissue evidence="8">Leaves</tissue>
    </source>
</reference>
<dbReference type="InterPro" id="IPR045035">
    <property type="entry name" value="YSL-like"/>
</dbReference>
<evidence type="ECO:0000256" key="5">
    <source>
        <dbReference type="ARBA" id="ARBA00022989"/>
    </source>
</evidence>
<dbReference type="EMBL" id="JASCZI010045059">
    <property type="protein sequence ID" value="MED6130225.1"/>
    <property type="molecule type" value="Genomic_DNA"/>
</dbReference>
<keyword evidence="3" id="KW-0813">Transport</keyword>
<dbReference type="PANTHER" id="PTHR31645">
    <property type="entry name" value="OLIGOPEPTIDE TRANSPORTER YGL114W-RELATED"/>
    <property type="match status" value="1"/>
</dbReference>
<feature type="transmembrane region" description="Helical" evidence="7">
    <location>
        <begin position="29"/>
        <end position="51"/>
    </location>
</feature>
<keyword evidence="4 7" id="KW-0812">Transmembrane</keyword>
<comment type="similarity">
    <text evidence="2">Belongs to the YSL (TC 2.A.67.2) family.</text>
</comment>
<evidence type="ECO:0000256" key="7">
    <source>
        <dbReference type="SAM" id="Phobius"/>
    </source>
</evidence>
<comment type="caution">
    <text evidence="8">The sequence shown here is derived from an EMBL/GenBank/DDBJ whole genome shotgun (WGS) entry which is preliminary data.</text>
</comment>
<comment type="subcellular location">
    <subcellularLocation>
        <location evidence="1">Membrane</location>
        <topology evidence="1">Multi-pass membrane protein</topology>
    </subcellularLocation>
</comment>
<evidence type="ECO:0000313" key="8">
    <source>
        <dbReference type="EMBL" id="MED6130225.1"/>
    </source>
</evidence>
<evidence type="ECO:0000256" key="2">
    <source>
        <dbReference type="ARBA" id="ARBA00010276"/>
    </source>
</evidence>
<feature type="non-terminal residue" evidence="8">
    <location>
        <position position="79"/>
    </location>
</feature>
<dbReference type="Proteomes" id="UP001341840">
    <property type="component" value="Unassembled WGS sequence"/>
</dbReference>
<organism evidence="8 9">
    <name type="scientific">Stylosanthes scabra</name>
    <dbReference type="NCBI Taxonomy" id="79078"/>
    <lineage>
        <taxon>Eukaryota</taxon>
        <taxon>Viridiplantae</taxon>
        <taxon>Streptophyta</taxon>
        <taxon>Embryophyta</taxon>
        <taxon>Tracheophyta</taxon>
        <taxon>Spermatophyta</taxon>
        <taxon>Magnoliopsida</taxon>
        <taxon>eudicotyledons</taxon>
        <taxon>Gunneridae</taxon>
        <taxon>Pentapetalae</taxon>
        <taxon>rosids</taxon>
        <taxon>fabids</taxon>
        <taxon>Fabales</taxon>
        <taxon>Fabaceae</taxon>
        <taxon>Papilionoideae</taxon>
        <taxon>50 kb inversion clade</taxon>
        <taxon>dalbergioids sensu lato</taxon>
        <taxon>Dalbergieae</taxon>
        <taxon>Pterocarpus clade</taxon>
        <taxon>Stylosanthes</taxon>
    </lineage>
</organism>
<evidence type="ECO:0000256" key="6">
    <source>
        <dbReference type="ARBA" id="ARBA00023136"/>
    </source>
</evidence>
<evidence type="ECO:0000256" key="4">
    <source>
        <dbReference type="ARBA" id="ARBA00022692"/>
    </source>
</evidence>
<accession>A0ABU6S1G3</accession>
<keyword evidence="5 7" id="KW-1133">Transmembrane helix</keyword>
<evidence type="ECO:0000256" key="3">
    <source>
        <dbReference type="ARBA" id="ARBA00022448"/>
    </source>
</evidence>
<dbReference type="PANTHER" id="PTHR31645:SF22">
    <property type="entry name" value="METAL-NICOTIANAMINE TRANSPORTER YSL7-RELATED"/>
    <property type="match status" value="1"/>
</dbReference>
<sequence length="79" mass="8647">MMNIVSTASDLMQDFKTGYMTLASPRSMFVSQVVGTAMGCIISPCVFWLFYKAFGSLGSPDSQYPAPYALVYRNMAILG</sequence>
<proteinExistence type="inferred from homology"/>
<name>A0ABU6S1G3_9FABA</name>
<dbReference type="InterPro" id="IPR004813">
    <property type="entry name" value="OPT"/>
</dbReference>